<dbReference type="InterPro" id="IPR048977">
    <property type="entry name" value="SsfX3-like_N"/>
</dbReference>
<dbReference type="AlphaFoldDB" id="A0A382D456"/>
<dbReference type="Pfam" id="PF14606">
    <property type="entry name" value="Lipase_GDSL_3"/>
    <property type="match status" value="1"/>
</dbReference>
<evidence type="ECO:0000313" key="3">
    <source>
        <dbReference type="EMBL" id="SVB33210.1"/>
    </source>
</evidence>
<protein>
    <submittedName>
        <fullName evidence="3">Uncharacterized protein</fullName>
    </submittedName>
</protein>
<evidence type="ECO:0000259" key="1">
    <source>
        <dbReference type="Pfam" id="PF14606"/>
    </source>
</evidence>
<dbReference type="Gene3D" id="2.60.120.260">
    <property type="entry name" value="Galactose-binding domain-like"/>
    <property type="match status" value="1"/>
</dbReference>
<dbReference type="EMBL" id="UINC01037552">
    <property type="protein sequence ID" value="SVB33210.1"/>
    <property type="molecule type" value="Genomic_DNA"/>
</dbReference>
<accession>A0A382D456</accession>
<proteinExistence type="predicted"/>
<dbReference type="Pfam" id="PF21181">
    <property type="entry name" value="SsfX3_N"/>
    <property type="match status" value="1"/>
</dbReference>
<dbReference type="InterPro" id="IPR013830">
    <property type="entry name" value="SGNH_hydro"/>
</dbReference>
<organism evidence="3">
    <name type="scientific">marine metagenome</name>
    <dbReference type="NCBI Taxonomy" id="408172"/>
    <lineage>
        <taxon>unclassified sequences</taxon>
        <taxon>metagenomes</taxon>
        <taxon>ecological metagenomes</taxon>
    </lineage>
</organism>
<dbReference type="InterPro" id="IPR036514">
    <property type="entry name" value="SGNH_hydro_sf"/>
</dbReference>
<dbReference type="Gene3D" id="3.40.50.1110">
    <property type="entry name" value="SGNH hydrolase"/>
    <property type="match status" value="1"/>
</dbReference>
<feature type="domain" description="SsfX3-like N-terminal" evidence="2">
    <location>
        <begin position="4"/>
        <end position="108"/>
    </location>
</feature>
<feature type="domain" description="SGNH hydrolase-type esterase" evidence="1">
    <location>
        <begin position="136"/>
        <end position="236"/>
    </location>
</feature>
<name>A0A382D456_9ZZZZ</name>
<reference evidence="3" key="1">
    <citation type="submission" date="2018-05" db="EMBL/GenBank/DDBJ databases">
        <authorList>
            <person name="Lanie J.A."/>
            <person name="Ng W.-L."/>
            <person name="Kazmierczak K.M."/>
            <person name="Andrzejewski T.M."/>
            <person name="Davidsen T.M."/>
            <person name="Wayne K.J."/>
            <person name="Tettelin H."/>
            <person name="Glass J.I."/>
            <person name="Rusch D."/>
            <person name="Podicherti R."/>
            <person name="Tsui H.-C.T."/>
            <person name="Winkler M.E."/>
        </authorList>
    </citation>
    <scope>NUCLEOTIDE SEQUENCE</scope>
</reference>
<dbReference type="SUPFAM" id="SSF52266">
    <property type="entry name" value="SGNH hydrolase"/>
    <property type="match status" value="1"/>
</dbReference>
<gene>
    <name evidence="3" type="ORF">METZ01_LOCUS186064</name>
</gene>
<sequence>MERGDGWVKPWRLPCSRRALFPAPDEGLLGRAETTSGVRLRLSTESRKLWLSFQSLPTTEPAAGRSGFHFDLTIERDLIASTSVPPGGEEAVFDDLPAGDKIVEIWLSQEVPVALKTALEGDEACRQANDTRPRWVTYGSSLTHCVRAHSPARTWPALVARRRGLHLTSLGFGGQCHLDAMMGRVIADLPADYITLKLEINTIGGSHSARTYPAAIVGLVQIIRDKHPDTPIALVSPWASPRTRRCRMP</sequence>
<evidence type="ECO:0000259" key="2">
    <source>
        <dbReference type="Pfam" id="PF21181"/>
    </source>
</evidence>